<organism evidence="2">
    <name type="scientific">Ananas comosus var. bracteatus</name>
    <name type="common">red pineapple</name>
    <dbReference type="NCBI Taxonomy" id="296719"/>
    <lineage>
        <taxon>Eukaryota</taxon>
        <taxon>Viridiplantae</taxon>
        <taxon>Streptophyta</taxon>
        <taxon>Embryophyta</taxon>
        <taxon>Tracheophyta</taxon>
        <taxon>Spermatophyta</taxon>
        <taxon>Magnoliopsida</taxon>
        <taxon>Liliopsida</taxon>
        <taxon>Poales</taxon>
        <taxon>Bromeliaceae</taxon>
        <taxon>Bromelioideae</taxon>
        <taxon>Ananas</taxon>
    </lineage>
</organism>
<proteinExistence type="predicted"/>
<gene>
    <name evidence="2" type="ORF">CB5_LOCUS13124</name>
</gene>
<evidence type="ECO:0000256" key="1">
    <source>
        <dbReference type="SAM" id="MobiDB-lite"/>
    </source>
</evidence>
<reference evidence="2" key="1">
    <citation type="submission" date="2020-07" db="EMBL/GenBank/DDBJ databases">
        <authorList>
            <person name="Lin J."/>
        </authorList>
    </citation>
    <scope>NUCLEOTIDE SEQUENCE</scope>
</reference>
<feature type="compositionally biased region" description="Basic and acidic residues" evidence="1">
    <location>
        <begin position="217"/>
        <end position="231"/>
    </location>
</feature>
<feature type="region of interest" description="Disordered" evidence="1">
    <location>
        <begin position="217"/>
        <end position="264"/>
    </location>
</feature>
<feature type="region of interest" description="Disordered" evidence="1">
    <location>
        <begin position="124"/>
        <end position="172"/>
    </location>
</feature>
<accession>A0A6V7PGQ1</accession>
<dbReference type="AlphaFoldDB" id="A0A6V7PGQ1"/>
<dbReference type="EMBL" id="LR862130">
    <property type="protein sequence ID" value="CAD1829913.1"/>
    <property type="molecule type" value="Genomic_DNA"/>
</dbReference>
<name>A0A6V7PGQ1_ANACO</name>
<evidence type="ECO:0000313" key="2">
    <source>
        <dbReference type="EMBL" id="CAD1829913.1"/>
    </source>
</evidence>
<protein>
    <submittedName>
        <fullName evidence="2">Uncharacterized protein</fullName>
    </submittedName>
</protein>
<sequence>MSSLLAFIGHPPPRSNGTICSAFTARALNTLKQPGLTLWFIVNIERTLGRPSGSTAVRFGLSVDGGGLRRARRSVRLGFGADKGGGTLERARRSVRLGFGADKGALERAGRPVRLSRSMDGLGLEGGAARPRLERDDAVGNGADRPRVALQADRPRVASSRRRQRWRLQADRPRWRSFGSKTAAVAGTRRKGSADSMLSSVELGGCSAELRRKREERVAARSAEESVERLGAESSRNSSARRYEEAARQCRRGQGLAEEASVGA</sequence>